<evidence type="ECO:0000313" key="1">
    <source>
        <dbReference type="EMBL" id="MFD2586620.1"/>
    </source>
</evidence>
<reference evidence="2" key="1">
    <citation type="journal article" date="2019" name="Int. J. Syst. Evol. Microbiol.">
        <title>The Global Catalogue of Microorganisms (GCM) 10K type strain sequencing project: providing services to taxonomists for standard genome sequencing and annotation.</title>
        <authorList>
            <consortium name="The Broad Institute Genomics Platform"/>
            <consortium name="The Broad Institute Genome Sequencing Center for Infectious Disease"/>
            <person name="Wu L."/>
            <person name="Ma J."/>
        </authorList>
    </citation>
    <scope>NUCLEOTIDE SEQUENCE [LARGE SCALE GENOMIC DNA]</scope>
    <source>
        <strain evidence="2">KCTC 52368</strain>
    </source>
</reference>
<protein>
    <submittedName>
        <fullName evidence="1">Uncharacterized protein</fullName>
    </submittedName>
</protein>
<dbReference type="Proteomes" id="UP001597526">
    <property type="component" value="Unassembled WGS sequence"/>
</dbReference>
<proteinExistence type="predicted"/>
<accession>A0ABW5MW68</accession>
<name>A0ABW5MW68_9FLAO</name>
<keyword evidence="2" id="KW-1185">Reference proteome</keyword>
<dbReference type="RefSeq" id="WP_377766192.1">
    <property type="nucleotide sequence ID" value="NZ_JBHULB010000007.1"/>
</dbReference>
<sequence length="57" mass="6584">MYNIIKSKNKVFAYVIYEYSIRQLIRISIVTKPLFSLPIIKAADYGVFRTTHEGSEG</sequence>
<dbReference type="EMBL" id="JBHULB010000007">
    <property type="protein sequence ID" value="MFD2586620.1"/>
    <property type="molecule type" value="Genomic_DNA"/>
</dbReference>
<evidence type="ECO:0000313" key="2">
    <source>
        <dbReference type="Proteomes" id="UP001597526"/>
    </source>
</evidence>
<gene>
    <name evidence="1" type="ORF">ACFSQJ_06740</name>
</gene>
<comment type="caution">
    <text evidence="1">The sequence shown here is derived from an EMBL/GenBank/DDBJ whole genome shotgun (WGS) entry which is preliminary data.</text>
</comment>
<organism evidence="1 2">
    <name type="scientific">Croceitalea marina</name>
    <dbReference type="NCBI Taxonomy" id="1775166"/>
    <lineage>
        <taxon>Bacteria</taxon>
        <taxon>Pseudomonadati</taxon>
        <taxon>Bacteroidota</taxon>
        <taxon>Flavobacteriia</taxon>
        <taxon>Flavobacteriales</taxon>
        <taxon>Flavobacteriaceae</taxon>
        <taxon>Croceitalea</taxon>
    </lineage>
</organism>